<sequence>MARHLPPLREMIRALIARPSVSCTDPRFDESNRAVIDLLAEWAEALGFRVAIQPLAHGKANLIASLGPAECGGGLALSGHTDTVPCDPDRWHSDPFMAIEKDGRIYGLGSADMKSFFALALTAASDIDPAALHRPLLLVATADEESSMAGAKALLPVQLAPARRCVIGEPTGLKPIRMHKGVMMESIRVRGQAGHSSDPTLGANAIEGMHRLISELLVIREELQERYRNPAFAVPVPTLNLGAIRGGDNPNRICGQCELSIDLRPLPGMDTEELRNLLKQRLARALPASPRFELSVDSLFDGVPAFETRADAGLVRCCEHLSHARAGAVSFGTEAPFFSRLGMETVVLGAGYIEQAHQPDEYLPLDHIEPATAILRGLIERYCIRPVPAPLTEDASG</sequence>
<dbReference type="InterPro" id="IPR010169">
    <property type="entry name" value="AcOrn-deacetyl"/>
</dbReference>
<accession>A0ABZ2F6I6</accession>
<keyword evidence="5" id="KW-0028">Amino-acid biosynthesis</keyword>
<evidence type="ECO:0000313" key="12">
    <source>
        <dbReference type="Proteomes" id="UP001359308"/>
    </source>
</evidence>
<keyword evidence="6" id="KW-0479">Metal-binding</keyword>
<evidence type="ECO:0000256" key="2">
    <source>
        <dbReference type="ARBA" id="ARBA00005691"/>
    </source>
</evidence>
<keyword evidence="4" id="KW-0055">Arginine biosynthesis</keyword>
<dbReference type="InterPro" id="IPR001261">
    <property type="entry name" value="ArgE/DapE_CS"/>
</dbReference>
<dbReference type="SUPFAM" id="SSF53187">
    <property type="entry name" value="Zn-dependent exopeptidases"/>
    <property type="match status" value="1"/>
</dbReference>
<keyword evidence="12" id="KW-1185">Reference proteome</keyword>
<dbReference type="EC" id="3.5.1.16" evidence="11"/>
<dbReference type="Gene3D" id="3.30.70.360">
    <property type="match status" value="1"/>
</dbReference>
<dbReference type="Pfam" id="PF07687">
    <property type="entry name" value="M20_dimer"/>
    <property type="match status" value="1"/>
</dbReference>
<evidence type="ECO:0000256" key="5">
    <source>
        <dbReference type="ARBA" id="ARBA00022605"/>
    </source>
</evidence>
<dbReference type="InterPro" id="IPR011650">
    <property type="entry name" value="Peptidase_M20_dimer"/>
</dbReference>
<keyword evidence="3" id="KW-0963">Cytoplasm</keyword>
<dbReference type="PROSITE" id="PS00758">
    <property type="entry name" value="ARGE_DAPE_CPG2_1"/>
    <property type="match status" value="1"/>
</dbReference>
<dbReference type="NCBIfam" id="NF003474">
    <property type="entry name" value="PRK05111.1"/>
    <property type="match status" value="1"/>
</dbReference>
<dbReference type="NCBIfam" id="TIGR01892">
    <property type="entry name" value="AcOrn-deacetyl"/>
    <property type="match status" value="1"/>
</dbReference>
<organism evidence="11 12">
    <name type="scientific">Methylococcus capsulatus</name>
    <dbReference type="NCBI Taxonomy" id="414"/>
    <lineage>
        <taxon>Bacteria</taxon>
        <taxon>Pseudomonadati</taxon>
        <taxon>Pseudomonadota</taxon>
        <taxon>Gammaproteobacteria</taxon>
        <taxon>Methylococcales</taxon>
        <taxon>Methylococcaceae</taxon>
        <taxon>Methylococcus</taxon>
    </lineage>
</organism>
<proteinExistence type="inferred from homology"/>
<comment type="similarity">
    <text evidence="2">Belongs to the peptidase M20A family. ArgE subfamily.</text>
</comment>
<keyword evidence="9" id="KW-0170">Cobalt</keyword>
<name>A0ABZ2F6I6_METCP</name>
<dbReference type="GO" id="GO:0008777">
    <property type="term" value="F:acetylornithine deacetylase activity"/>
    <property type="evidence" value="ECO:0007669"/>
    <property type="project" value="UniProtKB-EC"/>
</dbReference>
<dbReference type="CDD" id="cd03894">
    <property type="entry name" value="M20_ArgE"/>
    <property type="match status" value="1"/>
</dbReference>
<keyword evidence="8" id="KW-0862">Zinc</keyword>
<evidence type="ECO:0000256" key="8">
    <source>
        <dbReference type="ARBA" id="ARBA00022833"/>
    </source>
</evidence>
<comment type="cofactor">
    <cofactor evidence="1">
        <name>Zn(2+)</name>
        <dbReference type="ChEBI" id="CHEBI:29105"/>
    </cofactor>
</comment>
<dbReference type="Gene3D" id="3.40.630.10">
    <property type="entry name" value="Zn peptidases"/>
    <property type="match status" value="1"/>
</dbReference>
<dbReference type="PANTHER" id="PTHR43808">
    <property type="entry name" value="ACETYLORNITHINE DEACETYLASE"/>
    <property type="match status" value="1"/>
</dbReference>
<dbReference type="PROSITE" id="PS00759">
    <property type="entry name" value="ARGE_DAPE_CPG2_2"/>
    <property type="match status" value="1"/>
</dbReference>
<evidence type="ECO:0000256" key="7">
    <source>
        <dbReference type="ARBA" id="ARBA00022801"/>
    </source>
</evidence>
<dbReference type="Proteomes" id="UP001359308">
    <property type="component" value="Chromosome"/>
</dbReference>
<protein>
    <submittedName>
        <fullName evidence="11">Acetylornithine deacetylase</fullName>
        <ecNumber evidence="11">3.5.1.16</ecNumber>
    </submittedName>
</protein>
<dbReference type="SUPFAM" id="SSF55031">
    <property type="entry name" value="Bacterial exopeptidase dimerisation domain"/>
    <property type="match status" value="1"/>
</dbReference>
<reference evidence="11 12" key="1">
    <citation type="submission" date="2022-09" db="EMBL/GenBank/DDBJ databases">
        <authorList>
            <person name="Giprobiosintez L."/>
        </authorList>
    </citation>
    <scope>NUCLEOTIDE SEQUENCE [LARGE SCALE GENOMIC DNA]</scope>
    <source>
        <strain evidence="12">VKPM-B-12549 (GBS-15)</strain>
    </source>
</reference>
<dbReference type="PANTHER" id="PTHR43808:SF1">
    <property type="entry name" value="ACETYLORNITHINE DEACETYLASE"/>
    <property type="match status" value="1"/>
</dbReference>
<dbReference type="RefSeq" id="WP_198322870.1">
    <property type="nucleotide sequence ID" value="NZ_CP104311.1"/>
</dbReference>
<dbReference type="Pfam" id="PF01546">
    <property type="entry name" value="Peptidase_M20"/>
    <property type="match status" value="1"/>
</dbReference>
<evidence type="ECO:0000256" key="4">
    <source>
        <dbReference type="ARBA" id="ARBA00022571"/>
    </source>
</evidence>
<evidence type="ECO:0000256" key="1">
    <source>
        <dbReference type="ARBA" id="ARBA00001947"/>
    </source>
</evidence>
<evidence type="ECO:0000313" key="11">
    <source>
        <dbReference type="EMBL" id="WWF01999.1"/>
    </source>
</evidence>
<dbReference type="InterPro" id="IPR050072">
    <property type="entry name" value="Peptidase_M20A"/>
</dbReference>
<keyword evidence="7 11" id="KW-0378">Hydrolase</keyword>
<dbReference type="EMBL" id="CP104311">
    <property type="protein sequence ID" value="WWF01999.1"/>
    <property type="molecule type" value="Genomic_DNA"/>
</dbReference>
<evidence type="ECO:0000256" key="3">
    <source>
        <dbReference type="ARBA" id="ARBA00022490"/>
    </source>
</evidence>
<evidence type="ECO:0000256" key="6">
    <source>
        <dbReference type="ARBA" id="ARBA00022723"/>
    </source>
</evidence>
<feature type="domain" description="Peptidase M20 dimerisation" evidence="10">
    <location>
        <begin position="178"/>
        <end position="287"/>
    </location>
</feature>
<dbReference type="InterPro" id="IPR002933">
    <property type="entry name" value="Peptidase_M20"/>
</dbReference>
<dbReference type="InterPro" id="IPR036264">
    <property type="entry name" value="Bact_exopeptidase_dim_dom"/>
</dbReference>
<gene>
    <name evidence="11" type="primary">argE</name>
    <name evidence="11" type="ORF">N4J17_16275</name>
</gene>
<evidence type="ECO:0000259" key="10">
    <source>
        <dbReference type="Pfam" id="PF07687"/>
    </source>
</evidence>
<evidence type="ECO:0000256" key="9">
    <source>
        <dbReference type="ARBA" id="ARBA00023285"/>
    </source>
</evidence>